<dbReference type="InterPro" id="IPR036964">
    <property type="entry name" value="RASGEF_cat_dom_sf"/>
</dbReference>
<dbReference type="CDD" id="cd00155">
    <property type="entry name" value="RasGEF"/>
    <property type="match status" value="1"/>
</dbReference>
<dbReference type="CDD" id="cd11883">
    <property type="entry name" value="SH3_Sdc25"/>
    <property type="match status" value="1"/>
</dbReference>
<dbReference type="InterPro" id="IPR019804">
    <property type="entry name" value="Ras_G-nucl-exch_fac_CS"/>
</dbReference>
<dbReference type="InterPro" id="IPR008937">
    <property type="entry name" value="Ras-like_GEF"/>
</dbReference>
<sequence>MVDDDDDIPPEVPIPQQKQESVGTNSNLRYSAKFMDVVKVINEYKTDKTNQLNLVVDQTVYVLTKSPTGWWDGLIQDGPGEPVRGWFPSNYTKSIYPINNSNVMNNSCLSYSNLLKQILMDDTNISSSLTSATGNNGGNSNNSNGNITSGNSRKNSIMSITSSEHSQKESASAIPTQSSTPNTQGGMNPDSFEDPMIHTTNFQSKPPGNDEINILTIDEVNALCKKALGTSNEPPVWLPRLTADGAIIYYNERFNAYCNEMPFISVPQVDETSILRFPKKLELSRLENITSLNDGSAEKLNYEPAYLKPASGVSTTTTAPSPAPAAAPASAPAPTSASAHAAATTTSPALSGHHSTGSAFAESSAGNNQRSSYSFRKYSKKESIRSSIPASIYSDQQQQQQQHQQSYNPCPLFYMDDLFYGDRTDMRYWKEFFTAFLCLVDATLDGLRKCSTDLFFTNYNDVTKLCAFFNLSARLTQNNLVNQGFHTAIQRKLKKMTSGVAQLGVNGRLHLRNSSTVISADIPEPASKDDDHSSIDTDSLHSSTLGNDPVMRRKVSREMRNNTYLKKAELDGKSLKLRAEACFKIFSNLKFEDGHDPKLAAMVYPRFMKDVFDGGNWTNDFFIKPENPFKLLREEKNGSNAYGKNYIKTYADKYNSNKPKILLDKDAVATLESKKSKLAGILNDVLKSLETEPPEDVNPLKFREQRNVTVLTMVYNALQPSARILDILEAFDFSVFKAIKKLPMEKENSSSTNIIEDSSSLLGDSNSVSGTMSNQDSSSLPQRCSSSYFDKQSVSNSSKLINAEVVSYTYPILIEFFEAKQELYDSFSELVIDAQALTLDDPEVFKSLRQDDEMNYSVAAAALPTEKLAAALTALITENDIKNETNECLQFRKEDKLRSSIAKLGKSLGLVIYLVQQLIDERESILNYTSRKMNVDFDVEIFMNERHSTVPDLIDDYKGTYTHERRSSNDVPWYLDIDEAEYSLIYDSKGNVKGGTIDGLVAHLTSNEERSPEFTEAFLLTFRSFMKPGELLERLVKIYNSEPPEGLSFEEYNIWHEKKLYRVRENVISILDLLVTKYWNYNYYDSNIFKNFKFFMNTVATSNIPGADIFIDNVKYVTLESQKADPNSVGSLYKVPKIYSKVPPPPPIMPRTLRRLKLKDIDFTELARQLTLREFVLYSKITQMEFLDKMWGSKHGNMGSSHNIKFFISYANKLSNFVSFMIIRKKEIKKRADTITYFIQVADKCLQYKNYSTLTAIISALSSSPIARLKKTWALVGKNFQDSFKKMDKLMSIDRNYNEYRDLLKFVKEAEPCIPFLGIYLTDLTFVSQAIPDFINRDRSMINFYKRYKVHHIVTEALKYEKYPYNFHLVHEIQIFLDNWFNNCPDVNEQHKLSLILEPRVSASIYIY</sequence>
<dbReference type="Pfam" id="PF00618">
    <property type="entry name" value="RasGEF_N"/>
    <property type="match status" value="1"/>
</dbReference>
<dbReference type="Pfam" id="PF00617">
    <property type="entry name" value="RasGEF"/>
    <property type="match status" value="1"/>
</dbReference>
<dbReference type="SMART" id="SM00147">
    <property type="entry name" value="RasGEF"/>
    <property type="match status" value="1"/>
</dbReference>
<dbReference type="PANTHER" id="PTHR23113">
    <property type="entry name" value="GUANINE NUCLEOTIDE EXCHANGE FACTOR"/>
    <property type="match status" value="1"/>
</dbReference>
<gene>
    <name evidence="10" type="ORF">PACTADRAFT_50578</name>
</gene>
<dbReference type="PROSITE" id="PS50212">
    <property type="entry name" value="RASGEF_NTER"/>
    <property type="match status" value="1"/>
</dbReference>
<evidence type="ECO:0000259" key="8">
    <source>
        <dbReference type="PROSITE" id="PS50009"/>
    </source>
</evidence>
<evidence type="ECO:0000259" key="9">
    <source>
        <dbReference type="PROSITE" id="PS50212"/>
    </source>
</evidence>
<dbReference type="Pfam" id="PF07653">
    <property type="entry name" value="SH3_2"/>
    <property type="match status" value="1"/>
</dbReference>
<reference evidence="11" key="1">
    <citation type="submission" date="2016-05" db="EMBL/GenBank/DDBJ databases">
        <title>Comparative genomics of biotechnologically important yeasts.</title>
        <authorList>
            <consortium name="DOE Joint Genome Institute"/>
            <person name="Riley R."/>
            <person name="Haridas S."/>
            <person name="Wolfe K.H."/>
            <person name="Lopes M.R."/>
            <person name="Hittinger C.T."/>
            <person name="Goker M."/>
            <person name="Salamov A."/>
            <person name="Wisecaver J."/>
            <person name="Long T.M."/>
            <person name="Aerts A.L."/>
            <person name="Barry K."/>
            <person name="Choi C."/>
            <person name="Clum A."/>
            <person name="Coughlan A.Y."/>
            <person name="Deshpande S."/>
            <person name="Douglass A.P."/>
            <person name="Hanson S.J."/>
            <person name="Klenk H.-P."/>
            <person name="Labutti K."/>
            <person name="Lapidus A."/>
            <person name="Lindquist E."/>
            <person name="Lipzen A."/>
            <person name="Meier-Kolthoff J.P."/>
            <person name="Ohm R.A."/>
            <person name="Otillar R.P."/>
            <person name="Pangilinan J."/>
            <person name="Peng Y."/>
            <person name="Rokas A."/>
            <person name="Rosa C.A."/>
            <person name="Scheuner C."/>
            <person name="Sibirny A.A."/>
            <person name="Slot J.C."/>
            <person name="Stielow J.B."/>
            <person name="Sun H."/>
            <person name="Kurtzman C.P."/>
            <person name="Blackwell M."/>
            <person name="Grigoriev I.V."/>
            <person name="Jeffries T.W."/>
        </authorList>
    </citation>
    <scope>NUCLEOTIDE SEQUENCE [LARGE SCALE GENOMIC DNA]</scope>
    <source>
        <strain evidence="11">NRRL Y-2460</strain>
    </source>
</reference>
<feature type="domain" description="SH3" evidence="7">
    <location>
        <begin position="33"/>
        <end position="97"/>
    </location>
</feature>
<dbReference type="InterPro" id="IPR001895">
    <property type="entry name" value="RASGEF_cat_dom"/>
</dbReference>
<dbReference type="SMART" id="SM00229">
    <property type="entry name" value="RasGEFN"/>
    <property type="match status" value="1"/>
</dbReference>
<dbReference type="Gene3D" id="2.30.30.40">
    <property type="entry name" value="SH3 Domains"/>
    <property type="match status" value="1"/>
</dbReference>
<dbReference type="InterPro" id="IPR023578">
    <property type="entry name" value="Ras_GEF_dom_sf"/>
</dbReference>
<evidence type="ECO:0000256" key="6">
    <source>
        <dbReference type="SAM" id="MobiDB-lite"/>
    </source>
</evidence>
<dbReference type="GO" id="GO:0005085">
    <property type="term" value="F:guanyl-nucleotide exchange factor activity"/>
    <property type="evidence" value="ECO:0007669"/>
    <property type="project" value="UniProtKB-KW"/>
</dbReference>
<feature type="region of interest" description="Disordered" evidence="6">
    <location>
        <begin position="765"/>
        <end position="784"/>
    </location>
</feature>
<evidence type="ECO:0000256" key="1">
    <source>
        <dbReference type="ARBA" id="ARBA00022443"/>
    </source>
</evidence>
<dbReference type="GO" id="GO:0005886">
    <property type="term" value="C:plasma membrane"/>
    <property type="evidence" value="ECO:0007669"/>
    <property type="project" value="TreeGrafter"/>
</dbReference>
<evidence type="ECO:0008006" key="12">
    <source>
        <dbReference type="Google" id="ProtNLM"/>
    </source>
</evidence>
<dbReference type="STRING" id="669874.A0A1E4TSJ9"/>
<feature type="compositionally biased region" description="Basic and acidic residues" evidence="6">
    <location>
        <begin position="526"/>
        <end position="539"/>
    </location>
</feature>
<feature type="region of interest" description="Disordered" evidence="6">
    <location>
        <begin position="522"/>
        <end position="548"/>
    </location>
</feature>
<dbReference type="SMART" id="SM00326">
    <property type="entry name" value="SH3"/>
    <property type="match status" value="1"/>
</dbReference>
<dbReference type="PROSITE" id="PS50009">
    <property type="entry name" value="RASGEF_CAT"/>
    <property type="match status" value="1"/>
</dbReference>
<dbReference type="CDD" id="cd06224">
    <property type="entry name" value="REM"/>
    <property type="match status" value="1"/>
</dbReference>
<dbReference type="Gene3D" id="1.20.870.10">
    <property type="entry name" value="Son of sevenless (SoS) protein Chain: S domain 1"/>
    <property type="match status" value="1"/>
</dbReference>
<dbReference type="GO" id="GO:0007265">
    <property type="term" value="P:Ras protein signal transduction"/>
    <property type="evidence" value="ECO:0007669"/>
    <property type="project" value="TreeGrafter"/>
</dbReference>
<keyword evidence="2" id="KW-0131">Cell cycle</keyword>
<dbReference type="InterPro" id="IPR000651">
    <property type="entry name" value="Ras-like_Gua-exchang_fac_N"/>
</dbReference>
<keyword evidence="2" id="KW-0132">Cell division</keyword>
<evidence type="ECO:0000256" key="5">
    <source>
        <dbReference type="PROSITE-ProRule" id="PRU00192"/>
    </source>
</evidence>
<feature type="compositionally biased region" description="Low complexity" evidence="6">
    <location>
        <begin position="311"/>
        <end position="351"/>
    </location>
</feature>
<feature type="region of interest" description="Disordered" evidence="6">
    <location>
        <begin position="1"/>
        <end position="25"/>
    </location>
</feature>
<dbReference type="SUPFAM" id="SSF50044">
    <property type="entry name" value="SH3-domain"/>
    <property type="match status" value="1"/>
</dbReference>
<protein>
    <recommendedName>
        <fullName evidence="12">Cell division control protein 25</fullName>
    </recommendedName>
</protein>
<accession>A0A1E4TSJ9</accession>
<proteinExistence type="predicted"/>
<dbReference type="PROSITE" id="PS50002">
    <property type="entry name" value="SH3"/>
    <property type="match status" value="1"/>
</dbReference>
<organism evidence="10 11">
    <name type="scientific">Pachysolen tannophilus NRRL Y-2460</name>
    <dbReference type="NCBI Taxonomy" id="669874"/>
    <lineage>
        <taxon>Eukaryota</taxon>
        <taxon>Fungi</taxon>
        <taxon>Dikarya</taxon>
        <taxon>Ascomycota</taxon>
        <taxon>Saccharomycotina</taxon>
        <taxon>Pichiomycetes</taxon>
        <taxon>Pachysolenaceae</taxon>
        <taxon>Pachysolen</taxon>
    </lineage>
</organism>
<feature type="domain" description="Ras-GEF" evidence="8">
    <location>
        <begin position="1162"/>
        <end position="1400"/>
    </location>
</feature>
<name>A0A1E4TSJ9_PACTA</name>
<dbReference type="GO" id="GO:0051301">
    <property type="term" value="P:cell division"/>
    <property type="evidence" value="ECO:0007669"/>
    <property type="project" value="UniProtKB-KW"/>
</dbReference>
<keyword evidence="3 4" id="KW-0344">Guanine-nucleotide releasing factor</keyword>
<evidence type="ECO:0000256" key="3">
    <source>
        <dbReference type="ARBA" id="ARBA00022658"/>
    </source>
</evidence>
<feature type="region of interest" description="Disordered" evidence="6">
    <location>
        <begin position="311"/>
        <end position="373"/>
    </location>
</feature>
<keyword evidence="1 5" id="KW-0728">SH3 domain</keyword>
<keyword evidence="11" id="KW-1185">Reference proteome</keyword>
<dbReference type="Gene3D" id="1.10.840.10">
    <property type="entry name" value="Ras guanine-nucleotide exchange factors catalytic domain"/>
    <property type="match status" value="1"/>
</dbReference>
<evidence type="ECO:0000313" key="10">
    <source>
        <dbReference type="EMBL" id="ODV94717.1"/>
    </source>
</evidence>
<dbReference type="Proteomes" id="UP000094236">
    <property type="component" value="Unassembled WGS sequence"/>
</dbReference>
<feature type="domain" description="N-terminal Ras-GEF" evidence="9">
    <location>
        <begin position="988"/>
        <end position="1119"/>
    </location>
</feature>
<feature type="compositionally biased region" description="Polar residues" evidence="6">
    <location>
        <begin position="771"/>
        <end position="784"/>
    </location>
</feature>
<dbReference type="InterPro" id="IPR001452">
    <property type="entry name" value="SH3_domain"/>
</dbReference>
<feature type="compositionally biased region" description="Polar residues" evidence="6">
    <location>
        <begin position="153"/>
        <end position="186"/>
    </location>
</feature>
<feature type="region of interest" description="Disordered" evidence="6">
    <location>
        <begin position="130"/>
        <end position="210"/>
    </location>
</feature>
<dbReference type="PROSITE" id="PS00720">
    <property type="entry name" value="RASGEF"/>
    <property type="match status" value="1"/>
</dbReference>
<feature type="compositionally biased region" description="Polar residues" evidence="6">
    <location>
        <begin position="16"/>
        <end position="25"/>
    </location>
</feature>
<evidence type="ECO:0000256" key="2">
    <source>
        <dbReference type="ARBA" id="ARBA00022618"/>
    </source>
</evidence>
<evidence type="ECO:0000313" key="11">
    <source>
        <dbReference type="Proteomes" id="UP000094236"/>
    </source>
</evidence>
<dbReference type="InterPro" id="IPR036028">
    <property type="entry name" value="SH3-like_dom_sf"/>
</dbReference>
<dbReference type="PANTHER" id="PTHR23113:SF368">
    <property type="entry name" value="CELL DIVISION CONTROL PROTEIN 25"/>
    <property type="match status" value="1"/>
</dbReference>
<evidence type="ECO:0000256" key="4">
    <source>
        <dbReference type="PROSITE-ProRule" id="PRU00168"/>
    </source>
</evidence>
<evidence type="ECO:0000259" key="7">
    <source>
        <dbReference type="PROSITE" id="PS50002"/>
    </source>
</evidence>
<feature type="compositionally biased region" description="Low complexity" evidence="6">
    <location>
        <begin position="130"/>
        <end position="152"/>
    </location>
</feature>
<dbReference type="OrthoDB" id="546434at2759"/>
<dbReference type="EMBL" id="KV454015">
    <property type="protein sequence ID" value="ODV94717.1"/>
    <property type="molecule type" value="Genomic_DNA"/>
</dbReference>
<dbReference type="SUPFAM" id="SSF48366">
    <property type="entry name" value="Ras GEF"/>
    <property type="match status" value="1"/>
</dbReference>